<protein>
    <submittedName>
        <fullName evidence="9">Membrane bound O-acyl transferase MBOAT family protein</fullName>
    </submittedName>
</protein>
<evidence type="ECO:0000313" key="9">
    <source>
        <dbReference type="EMBL" id="ACT92286.1"/>
    </source>
</evidence>
<keyword evidence="6 7" id="KW-0472">Membrane</keyword>
<evidence type="ECO:0000256" key="1">
    <source>
        <dbReference type="ARBA" id="ARBA00004651"/>
    </source>
</evidence>
<dbReference type="InterPro" id="IPR028362">
    <property type="entry name" value="AlgI"/>
</dbReference>
<evidence type="ECO:0000313" key="10">
    <source>
        <dbReference type="Proteomes" id="UP000002011"/>
    </source>
</evidence>
<feature type="transmembrane region" description="Helical" evidence="8">
    <location>
        <begin position="75"/>
        <end position="91"/>
    </location>
</feature>
<keyword evidence="3 7" id="KW-1003">Cell membrane</keyword>
<dbReference type="Pfam" id="PF03062">
    <property type="entry name" value="MBOAT"/>
    <property type="match status" value="1"/>
</dbReference>
<keyword evidence="7 9" id="KW-0808">Transferase</keyword>
<evidence type="ECO:0000256" key="2">
    <source>
        <dbReference type="ARBA" id="ARBA00010323"/>
    </source>
</evidence>
<evidence type="ECO:0000256" key="6">
    <source>
        <dbReference type="ARBA" id="ARBA00023136"/>
    </source>
</evidence>
<gene>
    <name evidence="9" type="ordered locus">Dfer_1037</name>
</gene>
<feature type="transmembrane region" description="Helical" evidence="8">
    <location>
        <begin position="49"/>
        <end position="68"/>
    </location>
</feature>
<sequence>MLFNSFEFLVLTLVTFAIYYLPPFRRVQVAILIVASLVFYGYANPTLLALFLFSVLINVVSSYSVVYGKLSTQKLVLTIGVVFNLGILAFFKYSPLVGNTFFNAEQGIGAWLVQIPLPVGISFFTFEGISLLVDAYRGRETTRTEGVVPPSLGAHAMNTTFFVAFFPHLIAGPILKAHHFIPQIRQKFYRDIPWEFCFRNLVTGYFLKMVVADQLSQQTYWIQYPYFEVQSSLMLIVLLFGYSIQIFADFAGYSLIALGVAGLFGYRLEKNFDFPYISTSFSEFWRRWHISLSTFLKEYLYIPLGGNRKGNVRTYINLFVTMLLGGLWHGAAWSYAIWGMFHGGALAIERLIKDLYGRKQSEPPRVLRILSGVFVFSLVTFAWLFFKLTDISDVVKYIAAIKHNTNIASNKTRILYIIVYSLPVVVYHLLYLSKNLQSGALRWQRLEPLVYGLMLFMIATNCGIGGEFIYFQF</sequence>
<dbReference type="STRING" id="471854.Dfer_1037"/>
<feature type="transmembrane region" description="Helical" evidence="8">
    <location>
        <begin position="111"/>
        <end position="133"/>
    </location>
</feature>
<dbReference type="PIRSF" id="PIRSF500217">
    <property type="entry name" value="AlgI"/>
    <property type="match status" value="1"/>
</dbReference>
<comment type="subcellular location">
    <subcellularLocation>
        <location evidence="1">Cell membrane</location>
        <topology evidence="1">Multi-pass membrane protein</topology>
    </subcellularLocation>
</comment>
<feature type="transmembrane region" description="Helical" evidence="8">
    <location>
        <begin position="414"/>
        <end position="430"/>
    </location>
</feature>
<evidence type="ECO:0000256" key="4">
    <source>
        <dbReference type="ARBA" id="ARBA00022692"/>
    </source>
</evidence>
<dbReference type="PIRSF" id="PIRSF016636">
    <property type="entry name" value="AlgI_DltB"/>
    <property type="match status" value="1"/>
</dbReference>
<feature type="transmembrane region" description="Helical" evidence="8">
    <location>
        <begin position="6"/>
        <end position="22"/>
    </location>
</feature>
<dbReference type="AlphaFoldDB" id="C6W449"/>
<dbReference type="InterPro" id="IPR004299">
    <property type="entry name" value="MBOAT_fam"/>
</dbReference>
<feature type="transmembrane region" description="Helical" evidence="8">
    <location>
        <begin position="450"/>
        <end position="471"/>
    </location>
</feature>
<comment type="similarity">
    <text evidence="2 7">Belongs to the membrane-bound acyltransferase family.</text>
</comment>
<dbReference type="GO" id="GO:0005886">
    <property type="term" value="C:plasma membrane"/>
    <property type="evidence" value="ECO:0007669"/>
    <property type="project" value="UniProtKB-SubCell"/>
</dbReference>
<dbReference type="GO" id="GO:0016746">
    <property type="term" value="F:acyltransferase activity"/>
    <property type="evidence" value="ECO:0007669"/>
    <property type="project" value="UniProtKB-KW"/>
</dbReference>
<reference evidence="9 10" key="1">
    <citation type="journal article" date="2009" name="Stand. Genomic Sci.">
        <title>Complete genome sequence of Dyadobacter fermentans type strain (NS114).</title>
        <authorList>
            <person name="Lang E."/>
            <person name="Lapidus A."/>
            <person name="Chertkov O."/>
            <person name="Brettin T."/>
            <person name="Detter J.C."/>
            <person name="Han C."/>
            <person name="Copeland A."/>
            <person name="Glavina Del Rio T."/>
            <person name="Nolan M."/>
            <person name="Chen F."/>
            <person name="Lucas S."/>
            <person name="Tice H."/>
            <person name="Cheng J.F."/>
            <person name="Land M."/>
            <person name="Hauser L."/>
            <person name="Chang Y.J."/>
            <person name="Jeffries C.D."/>
            <person name="Kopitz M."/>
            <person name="Bruce D."/>
            <person name="Goodwin L."/>
            <person name="Pitluck S."/>
            <person name="Ovchinnikova G."/>
            <person name="Pati A."/>
            <person name="Ivanova N."/>
            <person name="Mavrommatis K."/>
            <person name="Chen A."/>
            <person name="Palaniappan K."/>
            <person name="Chain P."/>
            <person name="Bristow J."/>
            <person name="Eisen J.A."/>
            <person name="Markowitz V."/>
            <person name="Hugenholtz P."/>
            <person name="Goker M."/>
            <person name="Rohde M."/>
            <person name="Kyrpides N.C."/>
            <person name="Klenk H.P."/>
        </authorList>
    </citation>
    <scope>NUCLEOTIDE SEQUENCE [LARGE SCALE GENOMIC DNA]</scope>
    <source>
        <strain evidence="10">ATCC 700827 / DSM 18053 / CIP 107007 / KCTC 52180 / NS114</strain>
    </source>
</reference>
<evidence type="ECO:0000256" key="5">
    <source>
        <dbReference type="ARBA" id="ARBA00022989"/>
    </source>
</evidence>
<name>C6W449_DYAFD</name>
<organism evidence="9 10">
    <name type="scientific">Dyadobacter fermentans (strain ATCC 700827 / DSM 18053 / CIP 107007 / KCTC 52180 / NS114)</name>
    <dbReference type="NCBI Taxonomy" id="471854"/>
    <lineage>
        <taxon>Bacteria</taxon>
        <taxon>Pseudomonadati</taxon>
        <taxon>Bacteroidota</taxon>
        <taxon>Cytophagia</taxon>
        <taxon>Cytophagales</taxon>
        <taxon>Spirosomataceae</taxon>
        <taxon>Dyadobacter</taxon>
    </lineage>
</organism>
<evidence type="ECO:0000256" key="8">
    <source>
        <dbReference type="SAM" id="Phobius"/>
    </source>
</evidence>
<dbReference type="PANTHER" id="PTHR13285">
    <property type="entry name" value="ACYLTRANSFERASE"/>
    <property type="match status" value="1"/>
</dbReference>
<dbReference type="HOGENOM" id="CLU_025255_0_1_10"/>
<proteinExistence type="inferred from homology"/>
<dbReference type="GO" id="GO:0042121">
    <property type="term" value="P:alginic acid biosynthetic process"/>
    <property type="evidence" value="ECO:0007669"/>
    <property type="project" value="InterPro"/>
</dbReference>
<keyword evidence="7" id="KW-0012">Acyltransferase</keyword>
<keyword evidence="5 8" id="KW-1133">Transmembrane helix</keyword>
<evidence type="ECO:0000256" key="7">
    <source>
        <dbReference type="PIRNR" id="PIRNR016636"/>
    </source>
</evidence>
<dbReference type="InterPro" id="IPR051085">
    <property type="entry name" value="MB_O-acyltransferase"/>
</dbReference>
<dbReference type="EMBL" id="CP001619">
    <property type="protein sequence ID" value="ACT92286.1"/>
    <property type="molecule type" value="Genomic_DNA"/>
</dbReference>
<dbReference type="OrthoDB" id="9805788at2"/>
<dbReference type="PANTHER" id="PTHR13285:SF18">
    <property type="entry name" value="PROTEIN-CYSTEINE N-PALMITOYLTRANSFERASE RASP"/>
    <property type="match status" value="1"/>
</dbReference>
<feature type="transmembrane region" description="Helical" evidence="8">
    <location>
        <begin position="366"/>
        <end position="386"/>
    </location>
</feature>
<dbReference type="InterPro" id="IPR024194">
    <property type="entry name" value="Ac/AlaTfrase_AlgI/DltB"/>
</dbReference>
<keyword evidence="4 8" id="KW-0812">Transmembrane</keyword>
<keyword evidence="10" id="KW-1185">Reference proteome</keyword>
<dbReference type="RefSeq" id="WP_015810540.1">
    <property type="nucleotide sequence ID" value="NC_013037.1"/>
</dbReference>
<feature type="transmembrane region" description="Helical" evidence="8">
    <location>
        <begin position="250"/>
        <end position="268"/>
    </location>
</feature>
<accession>C6W449</accession>
<dbReference type="Proteomes" id="UP000002011">
    <property type="component" value="Chromosome"/>
</dbReference>
<feature type="transmembrane region" description="Helical" evidence="8">
    <location>
        <begin position="315"/>
        <end position="338"/>
    </location>
</feature>
<dbReference type="eggNOG" id="COG1696">
    <property type="taxonomic scope" value="Bacteria"/>
</dbReference>
<dbReference type="KEGG" id="dfe:Dfer_1037"/>
<evidence type="ECO:0000256" key="3">
    <source>
        <dbReference type="ARBA" id="ARBA00022475"/>
    </source>
</evidence>